<keyword evidence="1" id="KW-0732">Signal</keyword>
<reference evidence="6" key="1">
    <citation type="submission" date="2017-02" db="UniProtKB">
        <authorList>
            <consortium name="WormBaseParasite"/>
        </authorList>
    </citation>
    <scope>IDENTIFICATION</scope>
</reference>
<feature type="domain" description="ZP" evidence="2">
    <location>
        <begin position="1"/>
        <end position="66"/>
    </location>
</feature>
<dbReference type="Proteomes" id="UP000038040">
    <property type="component" value="Unplaced"/>
</dbReference>
<evidence type="ECO:0000256" key="1">
    <source>
        <dbReference type="ARBA" id="ARBA00022729"/>
    </source>
</evidence>
<evidence type="ECO:0000313" key="5">
    <source>
        <dbReference type="Proteomes" id="UP000274756"/>
    </source>
</evidence>
<evidence type="ECO:0000313" key="3">
    <source>
        <dbReference type="EMBL" id="VDN60009.1"/>
    </source>
</evidence>
<dbReference type="OrthoDB" id="6139674at2759"/>
<accession>A0A0N4UIC1</accession>
<dbReference type="WBParaSite" id="DME_0000734601-mRNA-1">
    <property type="protein sequence ID" value="DME_0000734601-mRNA-1"/>
    <property type="gene ID" value="DME_0000734601"/>
</dbReference>
<gene>
    <name evidence="3" type="ORF">DME_LOCUS9982</name>
</gene>
<name>A0A0N4UIC1_DRAME</name>
<dbReference type="Pfam" id="PF25301">
    <property type="entry name" value="CUT_C"/>
    <property type="match status" value="1"/>
</dbReference>
<protein>
    <submittedName>
        <fullName evidence="6">ZP domain-containing protein</fullName>
    </submittedName>
</protein>
<dbReference type="EMBL" id="UYYG01001198">
    <property type="protein sequence ID" value="VDN60009.1"/>
    <property type="molecule type" value="Genomic_DNA"/>
</dbReference>
<dbReference type="AlphaFoldDB" id="A0A0N4UIC1"/>
<keyword evidence="5" id="KW-1185">Reference proteome</keyword>
<dbReference type="Proteomes" id="UP000274756">
    <property type="component" value="Unassembled WGS sequence"/>
</dbReference>
<sequence>MIVHSCVVKDGRNQTVEILDSEGCAEDKFILNNLEYSNDLMAGQEAHVYSFADRSQLFFQCQVYRG</sequence>
<dbReference type="PANTHER" id="PTHR22907:SF51">
    <property type="entry name" value="CUTICLIN-1"/>
    <property type="match status" value="1"/>
</dbReference>
<proteinExistence type="predicted"/>
<evidence type="ECO:0000313" key="4">
    <source>
        <dbReference type="Proteomes" id="UP000038040"/>
    </source>
</evidence>
<dbReference type="InterPro" id="IPR057475">
    <property type="entry name" value="CUT_C"/>
</dbReference>
<evidence type="ECO:0000313" key="6">
    <source>
        <dbReference type="WBParaSite" id="DME_0000734601-mRNA-1"/>
    </source>
</evidence>
<evidence type="ECO:0000259" key="2">
    <source>
        <dbReference type="PROSITE" id="PS51034"/>
    </source>
</evidence>
<dbReference type="InterPro" id="IPR051962">
    <property type="entry name" value="Cuticlin"/>
</dbReference>
<dbReference type="PROSITE" id="PS51034">
    <property type="entry name" value="ZP_2"/>
    <property type="match status" value="1"/>
</dbReference>
<reference evidence="3 5" key="2">
    <citation type="submission" date="2018-11" db="EMBL/GenBank/DDBJ databases">
        <authorList>
            <consortium name="Pathogen Informatics"/>
        </authorList>
    </citation>
    <scope>NUCLEOTIDE SEQUENCE [LARGE SCALE GENOMIC DNA]</scope>
</reference>
<dbReference type="PANTHER" id="PTHR22907">
    <property type="entry name" value="GH04558P"/>
    <property type="match status" value="1"/>
</dbReference>
<dbReference type="STRING" id="318479.A0A0N4UIC1"/>
<dbReference type="InterPro" id="IPR001507">
    <property type="entry name" value="ZP_dom"/>
</dbReference>
<organism evidence="4 6">
    <name type="scientific">Dracunculus medinensis</name>
    <name type="common">Guinea worm</name>
    <dbReference type="NCBI Taxonomy" id="318479"/>
    <lineage>
        <taxon>Eukaryota</taxon>
        <taxon>Metazoa</taxon>
        <taxon>Ecdysozoa</taxon>
        <taxon>Nematoda</taxon>
        <taxon>Chromadorea</taxon>
        <taxon>Rhabditida</taxon>
        <taxon>Spirurina</taxon>
        <taxon>Dracunculoidea</taxon>
        <taxon>Dracunculidae</taxon>
        <taxon>Dracunculus</taxon>
    </lineage>
</organism>